<protein>
    <submittedName>
        <fullName evidence="2">Uncharacterized protein</fullName>
    </submittedName>
</protein>
<evidence type="ECO:0000313" key="3">
    <source>
        <dbReference type="Proteomes" id="UP000002729"/>
    </source>
</evidence>
<reference evidence="2 3" key="1">
    <citation type="journal article" date="2011" name="Proc. Natl. Acad. Sci. U.S.A.">
        <title>Niche of harmful alga Aureococcus anophagefferens revealed through ecogenomics.</title>
        <authorList>
            <person name="Gobler C.J."/>
            <person name="Berry D.L."/>
            <person name="Dyhrman S.T."/>
            <person name="Wilhelm S.W."/>
            <person name="Salamov A."/>
            <person name="Lobanov A.V."/>
            <person name="Zhang Y."/>
            <person name="Collier J.L."/>
            <person name="Wurch L.L."/>
            <person name="Kustka A.B."/>
            <person name="Dill B.D."/>
            <person name="Shah M."/>
            <person name="VerBerkmoes N.C."/>
            <person name="Kuo A."/>
            <person name="Terry A."/>
            <person name="Pangilinan J."/>
            <person name="Lindquist E.A."/>
            <person name="Lucas S."/>
            <person name="Paulsen I.T."/>
            <person name="Hattenrath-Lehmann T.K."/>
            <person name="Talmage S.C."/>
            <person name="Walker E.A."/>
            <person name="Koch F."/>
            <person name="Burson A.M."/>
            <person name="Marcoval M.A."/>
            <person name="Tang Y.Z."/>
            <person name="Lecleir G.R."/>
            <person name="Coyne K.J."/>
            <person name="Berg G.M."/>
            <person name="Bertrand E.M."/>
            <person name="Saito M.A."/>
            <person name="Gladyshev V.N."/>
            <person name="Grigoriev I.V."/>
        </authorList>
    </citation>
    <scope>NUCLEOTIDE SEQUENCE [LARGE SCALE GENOMIC DNA]</scope>
    <source>
        <strain evidence="3">CCMP 1984</strain>
    </source>
</reference>
<dbReference type="InParanoid" id="F0YSY9"/>
<gene>
    <name evidence="2" type="ORF">AURANDRAFT_69513</name>
</gene>
<feature type="region of interest" description="Disordered" evidence="1">
    <location>
        <begin position="111"/>
        <end position="138"/>
    </location>
</feature>
<dbReference type="KEGG" id="aaf:AURANDRAFT_69513"/>
<dbReference type="AlphaFoldDB" id="F0YSY9"/>
<keyword evidence="3" id="KW-1185">Reference proteome</keyword>
<dbReference type="EMBL" id="GL834207">
    <property type="protein sequence ID" value="EGB01770.1"/>
    <property type="molecule type" value="Genomic_DNA"/>
</dbReference>
<feature type="compositionally biased region" description="Low complexity" evidence="1">
    <location>
        <begin position="29"/>
        <end position="43"/>
    </location>
</feature>
<proteinExistence type="predicted"/>
<feature type="region of interest" description="Disordered" evidence="1">
    <location>
        <begin position="1"/>
        <end position="93"/>
    </location>
</feature>
<name>F0YSY9_AURAN</name>
<accession>F0YSY9</accession>
<evidence type="ECO:0000256" key="1">
    <source>
        <dbReference type="SAM" id="MobiDB-lite"/>
    </source>
</evidence>
<feature type="compositionally biased region" description="Low complexity" evidence="1">
    <location>
        <begin position="113"/>
        <end position="134"/>
    </location>
</feature>
<dbReference type="GeneID" id="20227571"/>
<organism evidence="3">
    <name type="scientific">Aureococcus anophagefferens</name>
    <name type="common">Harmful bloom alga</name>
    <dbReference type="NCBI Taxonomy" id="44056"/>
    <lineage>
        <taxon>Eukaryota</taxon>
        <taxon>Sar</taxon>
        <taxon>Stramenopiles</taxon>
        <taxon>Ochrophyta</taxon>
        <taxon>Pelagophyceae</taxon>
        <taxon>Pelagomonadales</taxon>
        <taxon>Pelagomonadaceae</taxon>
        <taxon>Aureococcus</taxon>
    </lineage>
</organism>
<feature type="compositionally biased region" description="Basic and acidic residues" evidence="1">
    <location>
        <begin position="192"/>
        <end position="201"/>
    </location>
</feature>
<feature type="region of interest" description="Disordered" evidence="1">
    <location>
        <begin position="150"/>
        <end position="222"/>
    </location>
</feature>
<dbReference type="RefSeq" id="XP_009043531.1">
    <property type="nucleotide sequence ID" value="XM_009045283.1"/>
</dbReference>
<feature type="compositionally biased region" description="Acidic residues" evidence="1">
    <location>
        <begin position="52"/>
        <end position="62"/>
    </location>
</feature>
<sequence length="239" mass="25124">MAPDGDDEAKVPLAVELAPAQADGDRSPARGGSSSPGRGSPSRYVGGLSAVSEEEPRDEDAEIATFLKKQASRLHGMQSPRHSKERGSPILSPDEIEMHLHGAVSELLRVEPASGAASPASSLGGSRSASSSAAARRRTVADAINQLKCESGEFDGPAPAEKTARFAPERLRSGSGGTVPPILARSRSNDVAYDHHGKAKEEDGDDERPAPTSGWLTPRGLLRDRSLRHGLARKLWGTA</sequence>
<feature type="compositionally biased region" description="Basic and acidic residues" evidence="1">
    <location>
        <begin position="162"/>
        <end position="172"/>
    </location>
</feature>
<feature type="non-terminal residue" evidence="2">
    <location>
        <position position="239"/>
    </location>
</feature>
<dbReference type="Proteomes" id="UP000002729">
    <property type="component" value="Unassembled WGS sequence"/>
</dbReference>
<evidence type="ECO:0000313" key="2">
    <source>
        <dbReference type="EMBL" id="EGB01770.1"/>
    </source>
</evidence>